<evidence type="ECO:0000259" key="2">
    <source>
        <dbReference type="Pfam" id="PF24755"/>
    </source>
</evidence>
<evidence type="ECO:0000259" key="1">
    <source>
        <dbReference type="Pfam" id="PF04293"/>
    </source>
</evidence>
<dbReference type="Pfam" id="PF04293">
    <property type="entry name" value="SpoVR"/>
    <property type="match status" value="1"/>
</dbReference>
<accession>A0ABS7ARW0</accession>
<dbReference type="Pfam" id="PF24755">
    <property type="entry name" value="SpoVR_C"/>
    <property type="match status" value="1"/>
</dbReference>
<proteinExistence type="predicted"/>
<feature type="domain" description="SpoVR-like C-terminal" evidence="2">
    <location>
        <begin position="386"/>
        <end position="435"/>
    </location>
</feature>
<dbReference type="PANTHER" id="PTHR30029">
    <property type="entry name" value="STAGE V SPORULATION PROTEIN R"/>
    <property type="match status" value="1"/>
</dbReference>
<keyword evidence="4" id="KW-1185">Reference proteome</keyword>
<reference evidence="3 4" key="1">
    <citation type="submission" date="2021-07" db="EMBL/GenBank/DDBJ databases">
        <title>Clostridium weizhouense sp. nov., an anaerobic bacterium isolated from activated sludge of Petroleum wastewater.</title>
        <authorList>
            <person name="Li Q."/>
        </authorList>
    </citation>
    <scope>NUCLEOTIDE SEQUENCE [LARGE SCALE GENOMIC DNA]</scope>
    <source>
        <strain evidence="3 4">YB-6</strain>
    </source>
</reference>
<comment type="caution">
    <text evidence="3">The sequence shown here is derived from an EMBL/GenBank/DDBJ whole genome shotgun (WGS) entry which is preliminary data.</text>
</comment>
<organism evidence="3 4">
    <name type="scientific">Clostridium weizhouense</name>
    <dbReference type="NCBI Taxonomy" id="2859781"/>
    <lineage>
        <taxon>Bacteria</taxon>
        <taxon>Bacillati</taxon>
        <taxon>Bacillota</taxon>
        <taxon>Clostridia</taxon>
        <taxon>Eubacteriales</taxon>
        <taxon>Clostridiaceae</taxon>
        <taxon>Clostridium</taxon>
    </lineage>
</organism>
<gene>
    <name evidence="3" type="ORF">KYD98_14995</name>
</gene>
<dbReference type="RefSeq" id="WP_219780862.1">
    <property type="nucleotide sequence ID" value="NZ_JAHXPT010000013.1"/>
</dbReference>
<feature type="domain" description="SpoVR protein-like N-terminal" evidence="1">
    <location>
        <begin position="4"/>
        <end position="384"/>
    </location>
</feature>
<evidence type="ECO:0000313" key="3">
    <source>
        <dbReference type="EMBL" id="MBW6411396.1"/>
    </source>
</evidence>
<evidence type="ECO:0000313" key="4">
    <source>
        <dbReference type="Proteomes" id="UP001519921"/>
    </source>
</evidence>
<dbReference type="InterPro" id="IPR057008">
    <property type="entry name" value="SpoVR-like_C"/>
</dbReference>
<name>A0ABS7ARW0_9CLOT</name>
<dbReference type="Proteomes" id="UP001519921">
    <property type="component" value="Unassembled WGS sequence"/>
</dbReference>
<sequence>MSYSLRDIEKWNEKIEKKAIEYGLDFYDQEFEFVNFNEMIGYEAYVGMPSKYPHWSYGKSYEKNKMLYSLNLTGLPYEMVINSDPCLAYLMKENTLLLQILTMAHVYGHNDFFKNNRLFTQGTNAKNTIEMFKLDADIIRSYINDPSIGYEKVERILDAAHSIRYQIGRVIGTKKLSDKELKENIIKDYENKINNRGILNYNEEIPFPNLEKVPIEPEDDVVDFIIRYGNLKDWEKTVLRIVKREAEYFIPQIETKIMNEGWASYSHYNILKQLGLPEGLHFEFLKRHNDVIAPLVGGLNPYYVGFKIFEDVEKKYGKEKIFEIREIERDSSFLRKYLTRDLCEELNLFEYNKRTFDIVIEEIADEEGWKKIRDSLSDSCGMGGIPYIRVSDMNLKDYTLTLEHVFDGRELELSYAKETLKYVQELWGRKVQLITQGKDKKELILTCNVNKEVNIS</sequence>
<dbReference type="EMBL" id="JAHXPT010000013">
    <property type="protein sequence ID" value="MBW6411396.1"/>
    <property type="molecule type" value="Genomic_DNA"/>
</dbReference>
<dbReference type="InterPro" id="IPR056174">
    <property type="entry name" value="SpoVR_N"/>
</dbReference>
<dbReference type="PANTHER" id="PTHR30029:SF2">
    <property type="entry name" value="STAGE V SPORULATION PROTEIN R"/>
    <property type="match status" value="1"/>
</dbReference>
<dbReference type="InterPro" id="IPR007390">
    <property type="entry name" value="Spore_V_R"/>
</dbReference>
<protein>
    <submittedName>
        <fullName evidence="3">SpoVR family protein</fullName>
    </submittedName>
</protein>